<dbReference type="AlphaFoldDB" id="A0A840E6Y8"/>
<keyword evidence="1" id="KW-0472">Membrane</keyword>
<sequence length="326" mass="35327">MMLSLFRTNQSYASLLLFVYALVLQLPLFVLGGEPVESGPDSYYGGLLRTVVGTGGLLPILVPPLLIAVTGIVANNFADRFRISRTVTQFPGVCVVLLWGLSPAFHYFDPLQFSHLFLMLAVGSLGGTYKGRANEVARFNAGFWLGLASLLHPSYLIFILAFIVGISILGTTNLRTISQLLVGTLLAYVLAATTAYLIGDLRVFYESQLAGFNFGRVVPAGPYDLLGAGMLVLPLLIVVMTSNRSRLMLNIEGSKNVSFLYWVLLFSLPVAVCAVGLRVADVQVVVPPLGLLLGLWIGRQPPARAEFYHLLYFAAALILLTVAITD</sequence>
<evidence type="ECO:0000256" key="1">
    <source>
        <dbReference type="SAM" id="Phobius"/>
    </source>
</evidence>
<evidence type="ECO:0000313" key="2">
    <source>
        <dbReference type="EMBL" id="MBB4080931.1"/>
    </source>
</evidence>
<keyword evidence="1" id="KW-0812">Transmembrane</keyword>
<evidence type="ECO:0000313" key="3">
    <source>
        <dbReference type="Proteomes" id="UP000576209"/>
    </source>
</evidence>
<feature type="transmembrane region" description="Helical" evidence="1">
    <location>
        <begin position="220"/>
        <end position="239"/>
    </location>
</feature>
<comment type="caution">
    <text evidence="2">The sequence shown here is derived from an EMBL/GenBank/DDBJ whole genome shotgun (WGS) entry which is preliminary data.</text>
</comment>
<name>A0A840E6Y8_9BACT</name>
<feature type="transmembrane region" description="Helical" evidence="1">
    <location>
        <begin position="143"/>
        <end position="168"/>
    </location>
</feature>
<proteinExistence type="predicted"/>
<dbReference type="EMBL" id="JACIFF010000010">
    <property type="protein sequence ID" value="MBB4080931.1"/>
    <property type="molecule type" value="Genomic_DNA"/>
</dbReference>
<protein>
    <submittedName>
        <fullName evidence="2">Uncharacterized protein</fullName>
    </submittedName>
</protein>
<organism evidence="2 3">
    <name type="scientific">Neolewinella aquimaris</name>
    <dbReference type="NCBI Taxonomy" id="1835722"/>
    <lineage>
        <taxon>Bacteria</taxon>
        <taxon>Pseudomonadati</taxon>
        <taxon>Bacteroidota</taxon>
        <taxon>Saprospiria</taxon>
        <taxon>Saprospirales</taxon>
        <taxon>Lewinellaceae</taxon>
        <taxon>Neolewinella</taxon>
    </lineage>
</organism>
<accession>A0A840E6Y8</accession>
<feature type="transmembrane region" description="Helical" evidence="1">
    <location>
        <begin position="307"/>
        <end position="325"/>
    </location>
</feature>
<keyword evidence="3" id="KW-1185">Reference proteome</keyword>
<feature type="transmembrane region" description="Helical" evidence="1">
    <location>
        <begin position="56"/>
        <end position="78"/>
    </location>
</feature>
<feature type="transmembrane region" description="Helical" evidence="1">
    <location>
        <begin position="259"/>
        <end position="277"/>
    </location>
</feature>
<gene>
    <name evidence="2" type="ORF">GGR28_003570</name>
</gene>
<reference evidence="2 3" key="1">
    <citation type="submission" date="2020-08" db="EMBL/GenBank/DDBJ databases">
        <title>Genomic Encyclopedia of Type Strains, Phase IV (KMG-IV): sequencing the most valuable type-strain genomes for metagenomic binning, comparative biology and taxonomic classification.</title>
        <authorList>
            <person name="Goeker M."/>
        </authorList>
    </citation>
    <scope>NUCLEOTIDE SEQUENCE [LARGE SCALE GENOMIC DNA]</scope>
    <source>
        <strain evidence="2 3">DSM 105137</strain>
    </source>
</reference>
<feature type="transmembrane region" description="Helical" evidence="1">
    <location>
        <begin position="180"/>
        <end position="199"/>
    </location>
</feature>
<dbReference type="Proteomes" id="UP000576209">
    <property type="component" value="Unassembled WGS sequence"/>
</dbReference>
<keyword evidence="1" id="KW-1133">Transmembrane helix</keyword>
<feature type="transmembrane region" description="Helical" evidence="1">
    <location>
        <begin position="90"/>
        <end position="108"/>
    </location>
</feature>